<proteinExistence type="predicted"/>
<sequence>MAGWGSLCTDGQPAAACPDAVLPRNLDEPQTNDEKTKQVVPTATATCHVLYFCNNYFGFLNGTESARVVAWVTFHHLLKIRIHGFSFETFSAWEFFPSLQLPVL</sequence>
<accession>A0AAN6ETL1</accession>
<reference evidence="1" key="1">
    <citation type="submission" date="2023-01" db="EMBL/GenBank/DDBJ databases">
        <title>Exophiala dermititidis isolated from Cystic Fibrosis Patient.</title>
        <authorList>
            <person name="Kurbessoian T."/>
            <person name="Crocker A."/>
            <person name="Murante D."/>
            <person name="Hogan D.A."/>
            <person name="Stajich J.E."/>
        </authorList>
    </citation>
    <scope>NUCLEOTIDE SEQUENCE</scope>
    <source>
        <strain evidence="1">Ex8</strain>
    </source>
</reference>
<evidence type="ECO:0000313" key="2">
    <source>
        <dbReference type="Proteomes" id="UP001161757"/>
    </source>
</evidence>
<gene>
    <name evidence="1" type="ORF">HRR80_005081</name>
</gene>
<dbReference type="EMBL" id="JAJGCB010000009">
    <property type="protein sequence ID" value="KAJ8991023.1"/>
    <property type="molecule type" value="Genomic_DNA"/>
</dbReference>
<protein>
    <submittedName>
        <fullName evidence="1">Uncharacterized protein</fullName>
    </submittedName>
</protein>
<dbReference type="AlphaFoldDB" id="A0AAN6ETL1"/>
<organism evidence="1 2">
    <name type="scientific">Exophiala dermatitidis</name>
    <name type="common">Black yeast-like fungus</name>
    <name type="synonym">Wangiella dermatitidis</name>
    <dbReference type="NCBI Taxonomy" id="5970"/>
    <lineage>
        <taxon>Eukaryota</taxon>
        <taxon>Fungi</taxon>
        <taxon>Dikarya</taxon>
        <taxon>Ascomycota</taxon>
        <taxon>Pezizomycotina</taxon>
        <taxon>Eurotiomycetes</taxon>
        <taxon>Chaetothyriomycetidae</taxon>
        <taxon>Chaetothyriales</taxon>
        <taxon>Herpotrichiellaceae</taxon>
        <taxon>Exophiala</taxon>
    </lineage>
</organism>
<evidence type="ECO:0000313" key="1">
    <source>
        <dbReference type="EMBL" id="KAJ8991023.1"/>
    </source>
</evidence>
<name>A0AAN6ETL1_EXODE</name>
<dbReference type="Proteomes" id="UP001161757">
    <property type="component" value="Unassembled WGS sequence"/>
</dbReference>
<comment type="caution">
    <text evidence="1">The sequence shown here is derived from an EMBL/GenBank/DDBJ whole genome shotgun (WGS) entry which is preliminary data.</text>
</comment>